<dbReference type="EMBL" id="BGPR01069056">
    <property type="protein sequence ID" value="GBO42804.1"/>
    <property type="molecule type" value="Genomic_DNA"/>
</dbReference>
<evidence type="ECO:0000313" key="2">
    <source>
        <dbReference type="EMBL" id="GBO42804.1"/>
    </source>
</evidence>
<keyword evidence="5" id="KW-1185">Reference proteome</keyword>
<dbReference type="EMBL" id="BGPR01069058">
    <property type="protein sequence ID" value="GBO42806.1"/>
    <property type="molecule type" value="Genomic_DNA"/>
</dbReference>
<evidence type="ECO:0000313" key="4">
    <source>
        <dbReference type="EMBL" id="GBO42806.1"/>
    </source>
</evidence>
<evidence type="ECO:0000313" key="1">
    <source>
        <dbReference type="EMBL" id="GBO42802.1"/>
    </source>
</evidence>
<reference evidence="4 5" key="1">
    <citation type="journal article" date="2019" name="Sci. Rep.">
        <title>Orb-weaving spider Araneus ventricosus genome elucidates the spidroin gene catalogue.</title>
        <authorList>
            <person name="Kono N."/>
            <person name="Nakamura H."/>
            <person name="Ohtoshi R."/>
            <person name="Moran D.A.P."/>
            <person name="Shinohara A."/>
            <person name="Yoshida Y."/>
            <person name="Fujiwara M."/>
            <person name="Mori M."/>
            <person name="Tomita M."/>
            <person name="Arakawa K."/>
        </authorList>
    </citation>
    <scope>NUCLEOTIDE SEQUENCE [LARGE SCALE GENOMIC DNA]</scope>
</reference>
<gene>
    <name evidence="3" type="ORF">AVEN_186766_1</name>
    <name evidence="1" type="ORF">AVEN_197783_1</name>
    <name evidence="4" type="ORF">AVEN_206974_1</name>
    <name evidence="2" type="ORF">AVEN_33691_1</name>
</gene>
<proteinExistence type="predicted"/>
<dbReference type="Proteomes" id="UP000499080">
    <property type="component" value="Unassembled WGS sequence"/>
</dbReference>
<dbReference type="EMBL" id="BGPR01069057">
    <property type="protein sequence ID" value="GBO42805.1"/>
    <property type="molecule type" value="Genomic_DNA"/>
</dbReference>
<evidence type="ECO:0000313" key="3">
    <source>
        <dbReference type="EMBL" id="GBO42805.1"/>
    </source>
</evidence>
<evidence type="ECO:0000313" key="5">
    <source>
        <dbReference type="Proteomes" id="UP000499080"/>
    </source>
</evidence>
<protein>
    <submittedName>
        <fullName evidence="4">Uncharacterized protein</fullName>
    </submittedName>
</protein>
<accession>A0A4Y2X123</accession>
<sequence length="94" mass="10382">MEASGMVVCSGCRYSLLHLWHWRESRVPTQILERCRGPVHRLFAGYKPGLQRSSLGSLHDCSDNVQHFSGVLVLEHGAGPSLVKLVQLPFVVGS</sequence>
<name>A0A4Y2X123_ARAVE</name>
<dbReference type="AlphaFoldDB" id="A0A4Y2X123"/>
<dbReference type="EMBL" id="BGPR01069053">
    <property type="protein sequence ID" value="GBO42802.1"/>
    <property type="molecule type" value="Genomic_DNA"/>
</dbReference>
<organism evidence="4 5">
    <name type="scientific">Araneus ventricosus</name>
    <name type="common">Orbweaver spider</name>
    <name type="synonym">Epeira ventricosa</name>
    <dbReference type="NCBI Taxonomy" id="182803"/>
    <lineage>
        <taxon>Eukaryota</taxon>
        <taxon>Metazoa</taxon>
        <taxon>Ecdysozoa</taxon>
        <taxon>Arthropoda</taxon>
        <taxon>Chelicerata</taxon>
        <taxon>Arachnida</taxon>
        <taxon>Araneae</taxon>
        <taxon>Araneomorphae</taxon>
        <taxon>Entelegynae</taxon>
        <taxon>Araneoidea</taxon>
        <taxon>Araneidae</taxon>
        <taxon>Araneus</taxon>
    </lineage>
</organism>
<comment type="caution">
    <text evidence="4">The sequence shown here is derived from an EMBL/GenBank/DDBJ whole genome shotgun (WGS) entry which is preliminary data.</text>
</comment>